<gene>
    <name evidence="6" type="ORF">PACILC2_17980</name>
</gene>
<evidence type="ECO:0000313" key="7">
    <source>
        <dbReference type="Proteomes" id="UP000680304"/>
    </source>
</evidence>
<evidence type="ECO:0000313" key="6">
    <source>
        <dbReference type="EMBL" id="GIQ63230.1"/>
    </source>
</evidence>
<evidence type="ECO:0000259" key="5">
    <source>
        <dbReference type="PROSITE" id="PS50110"/>
    </source>
</evidence>
<sequence>MYNVLLVDDERIILDGISHIVDWRLHGTALAGTARNGVEALLMIEADKPDIVITDIRMPGMDGLQLVEKAAEQYPDIAFIMLSGFDEFDYARRAMSYGVKHYLLKPCNEAVIGQALDEVREELDRRRSREQFLRNMETELMKVLPHAKEQFLKELVTNKTYRRSDWDDYGQLFGMPIEIQQVRLLLIQLEGMYDYEHLFAFKNIAEYELGHDVLLLSTTIGKHVLLLVKEPPVPEKLFAQIVSVKRKFVELYKIDATIAISEAGDITGVRHMYRETQECLNYRFYLGEGSIITKRDIARDDAGTRANFTIDEERLCMMIRSGDWADVEAELDAVFDSLADMRMDMAMAKSYLIPLFVAIARQSGDAGEMNRYLQSIARMDSLQTLQSLRSFITETARNITSDNYKALRNRHSTIIGKMIGVIEENLGNPELSLNWVANEILYMNADYLGKLFKKRNGRKVFPLCDESANPQSDRHIGTNGRCESVRARRNARIRGQPPILQSSVQKIYRLHAFRIQEIAMTRSLFFKQRKRLFGFRSQLGSFYNRLVSGYLFIAERGLEIVRRTTKALAALAASALLLSACGQPSEQEGVTGDGGGAGGPKDVTLRVPGGAGSRVTITRSKSLKSMRS</sequence>
<evidence type="ECO:0000256" key="2">
    <source>
        <dbReference type="ARBA" id="ARBA00023125"/>
    </source>
</evidence>
<evidence type="ECO:0000256" key="3">
    <source>
        <dbReference type="PROSITE-ProRule" id="PRU00169"/>
    </source>
</evidence>
<keyword evidence="1" id="KW-0963">Cytoplasm</keyword>
<dbReference type="InterPro" id="IPR001789">
    <property type="entry name" value="Sig_transdc_resp-reg_receiver"/>
</dbReference>
<evidence type="ECO:0000256" key="1">
    <source>
        <dbReference type="ARBA" id="ARBA00022490"/>
    </source>
</evidence>
<accession>A0ABQ4N4Y9</accession>
<dbReference type="SUPFAM" id="SSF52172">
    <property type="entry name" value="CheY-like"/>
    <property type="match status" value="1"/>
</dbReference>
<dbReference type="InterPro" id="IPR011006">
    <property type="entry name" value="CheY-like_superfamily"/>
</dbReference>
<dbReference type="CDD" id="cd17536">
    <property type="entry name" value="REC_YesN-like"/>
    <property type="match status" value="1"/>
</dbReference>
<keyword evidence="3" id="KW-0597">Phosphoprotein</keyword>
<comment type="caution">
    <text evidence="6">The sequence shown here is derived from an EMBL/GenBank/DDBJ whole genome shotgun (WGS) entry which is preliminary data.</text>
</comment>
<dbReference type="InterPro" id="IPR051552">
    <property type="entry name" value="HptR"/>
</dbReference>
<dbReference type="SMART" id="SM00448">
    <property type="entry name" value="REC"/>
    <property type="match status" value="1"/>
</dbReference>
<dbReference type="PROSITE" id="PS50110">
    <property type="entry name" value="RESPONSE_REGULATORY"/>
    <property type="match status" value="1"/>
</dbReference>
<feature type="modified residue" description="4-aspartylphosphate" evidence="3">
    <location>
        <position position="55"/>
    </location>
</feature>
<keyword evidence="2" id="KW-0238">DNA-binding</keyword>
<dbReference type="Gene3D" id="3.40.50.2300">
    <property type="match status" value="1"/>
</dbReference>
<dbReference type="Gene3D" id="1.10.10.60">
    <property type="entry name" value="Homeodomain-like"/>
    <property type="match status" value="1"/>
</dbReference>
<keyword evidence="7" id="KW-1185">Reference proteome</keyword>
<dbReference type="Pfam" id="PF00072">
    <property type="entry name" value="Response_reg"/>
    <property type="match status" value="1"/>
</dbReference>
<dbReference type="EMBL" id="BOVJ01000058">
    <property type="protein sequence ID" value="GIQ63230.1"/>
    <property type="molecule type" value="Genomic_DNA"/>
</dbReference>
<dbReference type="PANTHER" id="PTHR42713">
    <property type="entry name" value="HISTIDINE KINASE-RELATED"/>
    <property type="match status" value="1"/>
</dbReference>
<organism evidence="6 7">
    <name type="scientific">Paenibacillus cisolokensis</name>
    <dbReference type="NCBI Taxonomy" id="1658519"/>
    <lineage>
        <taxon>Bacteria</taxon>
        <taxon>Bacillati</taxon>
        <taxon>Bacillota</taxon>
        <taxon>Bacilli</taxon>
        <taxon>Bacillales</taxon>
        <taxon>Paenibacillaceae</taxon>
        <taxon>Paenibacillus</taxon>
    </lineage>
</organism>
<reference evidence="6 7" key="1">
    <citation type="submission" date="2021-04" db="EMBL/GenBank/DDBJ databases">
        <title>Draft genome sequence of Paenibacillus cisolokensis, LC2-13A.</title>
        <authorList>
            <person name="Uke A."/>
            <person name="Chhe C."/>
            <person name="Baramee S."/>
            <person name="Kosugi A."/>
        </authorList>
    </citation>
    <scope>NUCLEOTIDE SEQUENCE [LARGE SCALE GENOMIC DNA]</scope>
    <source>
        <strain evidence="6 7">LC2-13A</strain>
    </source>
</reference>
<feature type="region of interest" description="Disordered" evidence="4">
    <location>
        <begin position="587"/>
        <end position="613"/>
    </location>
</feature>
<dbReference type="PANTHER" id="PTHR42713:SF3">
    <property type="entry name" value="TRANSCRIPTIONAL REGULATORY PROTEIN HPTR"/>
    <property type="match status" value="1"/>
</dbReference>
<dbReference type="Proteomes" id="UP000680304">
    <property type="component" value="Unassembled WGS sequence"/>
</dbReference>
<protein>
    <recommendedName>
        <fullName evidence="5">Response regulatory domain-containing protein</fullName>
    </recommendedName>
</protein>
<proteinExistence type="predicted"/>
<feature type="domain" description="Response regulatory" evidence="5">
    <location>
        <begin position="3"/>
        <end position="120"/>
    </location>
</feature>
<name>A0ABQ4N4Y9_9BACL</name>
<evidence type="ECO:0000256" key="4">
    <source>
        <dbReference type="SAM" id="MobiDB-lite"/>
    </source>
</evidence>